<evidence type="ECO:0008006" key="5">
    <source>
        <dbReference type="Google" id="ProtNLM"/>
    </source>
</evidence>
<keyword evidence="2" id="KW-1133">Transmembrane helix</keyword>
<proteinExistence type="predicted"/>
<keyword evidence="2" id="KW-0812">Transmembrane</keyword>
<keyword evidence="2" id="KW-0472">Membrane</keyword>
<comment type="caution">
    <text evidence="3">The sequence shown here is derived from an EMBL/GenBank/DDBJ whole genome shotgun (WGS) entry which is preliminary data.</text>
</comment>
<protein>
    <recommendedName>
        <fullName evidence="5">Amino acid transporter transmembrane domain-containing protein</fullName>
    </recommendedName>
</protein>
<dbReference type="AlphaFoldDB" id="A0A1R2BQY2"/>
<organism evidence="3 4">
    <name type="scientific">Stentor coeruleus</name>
    <dbReference type="NCBI Taxonomy" id="5963"/>
    <lineage>
        <taxon>Eukaryota</taxon>
        <taxon>Sar</taxon>
        <taxon>Alveolata</taxon>
        <taxon>Ciliophora</taxon>
        <taxon>Postciliodesmatophora</taxon>
        <taxon>Heterotrichea</taxon>
        <taxon>Heterotrichida</taxon>
        <taxon>Stentoridae</taxon>
        <taxon>Stentor</taxon>
    </lineage>
</organism>
<dbReference type="Proteomes" id="UP000187209">
    <property type="component" value="Unassembled WGS sequence"/>
</dbReference>
<feature type="transmembrane region" description="Helical" evidence="2">
    <location>
        <begin position="157"/>
        <end position="178"/>
    </location>
</feature>
<evidence type="ECO:0000313" key="3">
    <source>
        <dbReference type="EMBL" id="OMJ79137.1"/>
    </source>
</evidence>
<feature type="compositionally biased region" description="Polar residues" evidence="1">
    <location>
        <begin position="9"/>
        <end position="19"/>
    </location>
</feature>
<reference evidence="3 4" key="1">
    <citation type="submission" date="2016-11" db="EMBL/GenBank/DDBJ databases">
        <title>The macronuclear genome of Stentor coeruleus: a giant cell with tiny introns.</title>
        <authorList>
            <person name="Slabodnick M."/>
            <person name="Ruby J.G."/>
            <person name="Reiff S.B."/>
            <person name="Swart E.C."/>
            <person name="Gosai S."/>
            <person name="Prabakaran S."/>
            <person name="Witkowska E."/>
            <person name="Larue G.E."/>
            <person name="Fisher S."/>
            <person name="Freeman R.M."/>
            <person name="Gunawardena J."/>
            <person name="Chu W."/>
            <person name="Stover N.A."/>
            <person name="Gregory B.D."/>
            <person name="Nowacki M."/>
            <person name="Derisi J."/>
            <person name="Roy S.W."/>
            <person name="Marshall W.F."/>
            <person name="Sood P."/>
        </authorList>
    </citation>
    <scope>NUCLEOTIDE SEQUENCE [LARGE SCALE GENOMIC DNA]</scope>
    <source>
        <strain evidence="3">WM001</strain>
    </source>
</reference>
<dbReference type="EMBL" id="MPUH01000485">
    <property type="protein sequence ID" value="OMJ79137.1"/>
    <property type="molecule type" value="Genomic_DNA"/>
</dbReference>
<evidence type="ECO:0000313" key="4">
    <source>
        <dbReference type="Proteomes" id="UP000187209"/>
    </source>
</evidence>
<feature type="transmembrane region" description="Helical" evidence="2">
    <location>
        <begin position="32"/>
        <end position="51"/>
    </location>
</feature>
<sequence>MENERLNESTESVNSNEGNEGSIEKDTLFESVLISVNCCVAGSIFGAPWGFAEAGWVLSLVLSVIALMAMISLGLIVLQVLSRMPYIHKYAKTGYKITPVSILDFFKNHPPEHYIIKSNDQSESTTALNPSSYVMQNIKYDFTLICKTLLGKKLERVLNFLIVANSLVFLIGCTSSFASSMTSLVPIG</sequence>
<evidence type="ECO:0000256" key="2">
    <source>
        <dbReference type="SAM" id="Phobius"/>
    </source>
</evidence>
<evidence type="ECO:0000256" key="1">
    <source>
        <dbReference type="SAM" id="MobiDB-lite"/>
    </source>
</evidence>
<feature type="region of interest" description="Disordered" evidence="1">
    <location>
        <begin position="1"/>
        <end position="21"/>
    </location>
</feature>
<keyword evidence="4" id="KW-1185">Reference proteome</keyword>
<feature type="transmembrane region" description="Helical" evidence="2">
    <location>
        <begin position="57"/>
        <end position="81"/>
    </location>
</feature>
<gene>
    <name evidence="3" type="ORF">SteCoe_20884</name>
</gene>
<accession>A0A1R2BQY2</accession>
<name>A0A1R2BQY2_9CILI</name>